<dbReference type="PANTHER" id="PTHR33204">
    <property type="entry name" value="TRANSCRIPTIONAL REGULATOR, MARR FAMILY"/>
    <property type="match status" value="1"/>
</dbReference>
<dbReference type="CDD" id="cd00090">
    <property type="entry name" value="HTH_ARSR"/>
    <property type="match status" value="1"/>
</dbReference>
<protein>
    <submittedName>
        <fullName evidence="5">Winged helix-turn-helix transcriptional regulator</fullName>
    </submittedName>
</protein>
<gene>
    <name evidence="5" type="ORF">MZO42_13900</name>
</gene>
<accession>A0ABU3N5I0</accession>
<dbReference type="InterPro" id="IPR036388">
    <property type="entry name" value="WH-like_DNA-bd_sf"/>
</dbReference>
<keyword evidence="1" id="KW-0805">Transcription regulation</keyword>
<dbReference type="PANTHER" id="PTHR33204:SF29">
    <property type="entry name" value="TRANSCRIPTIONAL REGULATOR"/>
    <property type="match status" value="1"/>
</dbReference>
<dbReference type="InterPro" id="IPR002577">
    <property type="entry name" value="HTH_HxlR"/>
</dbReference>
<evidence type="ECO:0000259" key="4">
    <source>
        <dbReference type="PROSITE" id="PS51118"/>
    </source>
</evidence>
<dbReference type="SUPFAM" id="SSF46785">
    <property type="entry name" value="Winged helix' DNA-binding domain"/>
    <property type="match status" value="1"/>
</dbReference>
<dbReference type="Gene3D" id="1.10.10.10">
    <property type="entry name" value="Winged helix-like DNA-binding domain superfamily/Winged helix DNA-binding domain"/>
    <property type="match status" value="1"/>
</dbReference>
<sequence>MAKPRHSRLDCTPGCAVEAAVSLIDGKWKAVILYHLQDGPVRFNELRRRSGEVTQRVLTNQLRELEADGLIEREVFAQVPPRVEYRLSDRGRSLSPIIAALKAWGDANMDLFGRRRAA</sequence>
<evidence type="ECO:0000256" key="3">
    <source>
        <dbReference type="ARBA" id="ARBA00023163"/>
    </source>
</evidence>
<dbReference type="InterPro" id="IPR011991">
    <property type="entry name" value="ArsR-like_HTH"/>
</dbReference>
<dbReference type="EMBL" id="JALMLT010000003">
    <property type="protein sequence ID" value="MDT8759792.1"/>
    <property type="molecule type" value="Genomic_DNA"/>
</dbReference>
<keyword evidence="2" id="KW-0238">DNA-binding</keyword>
<keyword evidence="3" id="KW-0804">Transcription</keyword>
<name>A0ABU3N5I0_9SPHN</name>
<evidence type="ECO:0000256" key="2">
    <source>
        <dbReference type="ARBA" id="ARBA00023125"/>
    </source>
</evidence>
<organism evidence="5">
    <name type="scientific">Sphingomonas psychrotolerans</name>
    <dbReference type="NCBI Taxonomy" id="1327635"/>
    <lineage>
        <taxon>Bacteria</taxon>
        <taxon>Pseudomonadati</taxon>
        <taxon>Pseudomonadota</taxon>
        <taxon>Alphaproteobacteria</taxon>
        <taxon>Sphingomonadales</taxon>
        <taxon>Sphingomonadaceae</taxon>
        <taxon>Sphingomonas</taxon>
    </lineage>
</organism>
<feature type="domain" description="HTH hxlR-type" evidence="4">
    <location>
        <begin position="15"/>
        <end position="113"/>
    </location>
</feature>
<dbReference type="Pfam" id="PF01638">
    <property type="entry name" value="HxlR"/>
    <property type="match status" value="1"/>
</dbReference>
<dbReference type="InterPro" id="IPR036390">
    <property type="entry name" value="WH_DNA-bd_sf"/>
</dbReference>
<proteinExistence type="predicted"/>
<reference evidence="5" key="1">
    <citation type="submission" date="2022-04" db="EMBL/GenBank/DDBJ databases">
        <title>Tomato heritable bacteria conferring resistance against bacterial wilt.</title>
        <authorList>
            <person name="Yin J."/>
        </authorList>
    </citation>
    <scope>NUCLEOTIDE SEQUENCE</scope>
    <source>
        <strain evidence="5">Cra20</strain>
    </source>
</reference>
<comment type="caution">
    <text evidence="5">The sequence shown here is derived from an EMBL/GenBank/DDBJ whole genome shotgun (WGS) entry which is preliminary data.</text>
</comment>
<evidence type="ECO:0000256" key="1">
    <source>
        <dbReference type="ARBA" id="ARBA00023015"/>
    </source>
</evidence>
<evidence type="ECO:0000313" key="5">
    <source>
        <dbReference type="EMBL" id="MDT8759792.1"/>
    </source>
</evidence>
<dbReference type="PROSITE" id="PS51118">
    <property type="entry name" value="HTH_HXLR"/>
    <property type="match status" value="1"/>
</dbReference>